<dbReference type="AlphaFoldDB" id="A0ABC8U7V9"/>
<keyword evidence="1" id="KW-1133">Transmembrane helix</keyword>
<protein>
    <recommendedName>
        <fullName evidence="4">NADH dehydrogenase subunit 6</fullName>
    </recommendedName>
</protein>
<keyword evidence="1" id="KW-0812">Transmembrane</keyword>
<feature type="transmembrane region" description="Helical" evidence="1">
    <location>
        <begin position="21"/>
        <end position="42"/>
    </location>
</feature>
<dbReference type="Proteomes" id="UP001642360">
    <property type="component" value="Unassembled WGS sequence"/>
</dbReference>
<evidence type="ECO:0000256" key="1">
    <source>
        <dbReference type="SAM" id="Phobius"/>
    </source>
</evidence>
<reference evidence="2 3" key="1">
    <citation type="submission" date="2024-02" db="EMBL/GenBank/DDBJ databases">
        <authorList>
            <person name="Vignale AGUSTIN F."/>
            <person name="Sosa J E."/>
            <person name="Modenutti C."/>
        </authorList>
    </citation>
    <scope>NUCLEOTIDE SEQUENCE [LARGE SCALE GENOMIC DNA]</scope>
</reference>
<keyword evidence="3" id="KW-1185">Reference proteome</keyword>
<evidence type="ECO:0008006" key="4">
    <source>
        <dbReference type="Google" id="ProtNLM"/>
    </source>
</evidence>
<proteinExistence type="predicted"/>
<organism evidence="2 3">
    <name type="scientific">Ilex paraguariensis</name>
    <name type="common">yerba mate</name>
    <dbReference type="NCBI Taxonomy" id="185542"/>
    <lineage>
        <taxon>Eukaryota</taxon>
        <taxon>Viridiplantae</taxon>
        <taxon>Streptophyta</taxon>
        <taxon>Embryophyta</taxon>
        <taxon>Tracheophyta</taxon>
        <taxon>Spermatophyta</taxon>
        <taxon>Magnoliopsida</taxon>
        <taxon>eudicotyledons</taxon>
        <taxon>Gunneridae</taxon>
        <taxon>Pentapetalae</taxon>
        <taxon>asterids</taxon>
        <taxon>campanulids</taxon>
        <taxon>Aquifoliales</taxon>
        <taxon>Aquifoliaceae</taxon>
        <taxon>Ilex</taxon>
    </lineage>
</organism>
<gene>
    <name evidence="2" type="ORF">ILEXP_LOCUS45548</name>
</gene>
<feature type="transmembrane region" description="Helical" evidence="1">
    <location>
        <begin position="54"/>
        <end position="79"/>
    </location>
</feature>
<feature type="transmembrane region" description="Helical" evidence="1">
    <location>
        <begin position="145"/>
        <end position="167"/>
    </location>
</feature>
<accession>A0ABC8U7V9</accession>
<comment type="caution">
    <text evidence="2">The sequence shown here is derived from an EMBL/GenBank/DDBJ whole genome shotgun (WGS) entry which is preliminary data.</text>
</comment>
<name>A0ABC8U7V9_9AQUA</name>
<sequence>MRLYSSLTAALISYCDFSGGVIVTYIAFSSLLILVIVAWVHLCFMDYSIGGCEIHYFCCLFLMLLMVSLFWVACICSYFHDMALSFTEVHSSSSSLSTIVAALVLYGYLCSHCGLWLYWLCFGWIISCSCGGPSRQSCCISLSILLGRLGMILPGLSSSSLLVTFGLL</sequence>
<evidence type="ECO:0000313" key="2">
    <source>
        <dbReference type="EMBL" id="CAK9175737.1"/>
    </source>
</evidence>
<evidence type="ECO:0000313" key="3">
    <source>
        <dbReference type="Proteomes" id="UP001642360"/>
    </source>
</evidence>
<keyword evidence="1" id="KW-0472">Membrane</keyword>
<dbReference type="EMBL" id="CAUOFW020006691">
    <property type="protein sequence ID" value="CAK9175737.1"/>
    <property type="molecule type" value="Genomic_DNA"/>
</dbReference>